<keyword evidence="3 7" id="KW-0808">Transferase</keyword>
<comment type="cofactor">
    <cofactor evidence="1 7">
        <name>Zn(2+)</name>
        <dbReference type="ChEBI" id="CHEBI:29105"/>
    </cofactor>
</comment>
<dbReference type="Pfam" id="PF02146">
    <property type="entry name" value="SIR2"/>
    <property type="match status" value="1"/>
</dbReference>
<dbReference type="PROSITE" id="PS50305">
    <property type="entry name" value="SIRTUIN"/>
    <property type="match status" value="1"/>
</dbReference>
<accession>A0ABR2J2T6</accession>
<proteinExistence type="inferred from homology"/>
<dbReference type="Proteomes" id="UP001470230">
    <property type="component" value="Unassembled WGS sequence"/>
</dbReference>
<keyword evidence="6 7" id="KW-0520">NAD</keyword>
<dbReference type="SUPFAM" id="SSF52467">
    <property type="entry name" value="DHS-like NAD/FAD-binding domain"/>
    <property type="match status" value="1"/>
</dbReference>
<evidence type="ECO:0000256" key="6">
    <source>
        <dbReference type="ARBA" id="ARBA00023027"/>
    </source>
</evidence>
<dbReference type="EMBL" id="JAPFFF010000013">
    <property type="protein sequence ID" value="KAK8871763.1"/>
    <property type="molecule type" value="Genomic_DNA"/>
</dbReference>
<dbReference type="InterPro" id="IPR003000">
    <property type="entry name" value="Sirtuin"/>
</dbReference>
<dbReference type="InterPro" id="IPR026590">
    <property type="entry name" value="Ssirtuin_cat_dom"/>
</dbReference>
<evidence type="ECO:0000259" key="9">
    <source>
        <dbReference type="PROSITE" id="PS50305"/>
    </source>
</evidence>
<dbReference type="InterPro" id="IPR017328">
    <property type="entry name" value="Sirtuin_class_I"/>
</dbReference>
<keyword evidence="5 7" id="KW-0862">Zinc</keyword>
<feature type="active site" description="Proton acceptor" evidence="8">
    <location>
        <position position="152"/>
    </location>
</feature>
<comment type="similarity">
    <text evidence="2 7">Belongs to the sirtuin family. Class I subfamily.</text>
</comment>
<gene>
    <name evidence="10" type="ORF">M9Y10_007503</name>
</gene>
<dbReference type="EC" id="2.3.1.286" evidence="7"/>
<evidence type="ECO:0000313" key="11">
    <source>
        <dbReference type="Proteomes" id="UP001470230"/>
    </source>
</evidence>
<keyword evidence="11" id="KW-1185">Reference proteome</keyword>
<evidence type="ECO:0000313" key="10">
    <source>
        <dbReference type="EMBL" id="KAK8871763.1"/>
    </source>
</evidence>
<evidence type="ECO:0000256" key="4">
    <source>
        <dbReference type="ARBA" id="ARBA00022723"/>
    </source>
</evidence>
<feature type="binding site" evidence="8">
    <location>
        <position position="184"/>
    </location>
    <ligand>
        <name>Zn(2+)</name>
        <dbReference type="ChEBI" id="CHEBI:29105"/>
    </ligand>
</feature>
<dbReference type="PANTHER" id="PTHR11085:SF6">
    <property type="entry name" value="NAD-DEPENDENT PROTEIN DEACETYLASE SIRTUIN-2"/>
    <property type="match status" value="1"/>
</dbReference>
<evidence type="ECO:0000256" key="5">
    <source>
        <dbReference type="ARBA" id="ARBA00022833"/>
    </source>
</evidence>
<feature type="binding site" evidence="8">
    <location>
        <position position="160"/>
    </location>
    <ligand>
        <name>Zn(2+)</name>
        <dbReference type="ChEBI" id="CHEBI:29105"/>
    </ligand>
</feature>
<feature type="binding site" evidence="8">
    <location>
        <position position="187"/>
    </location>
    <ligand>
        <name>Zn(2+)</name>
        <dbReference type="ChEBI" id="CHEBI:29105"/>
    </ligand>
</feature>
<sequence length="335" mass="38265">MTDTQLKPAEEQINRLKPDPVDGLPSLDDEGVANYIKTNHCKNIVFIIGAGISCAAGIPDFRTPGTGLYYNLQKFNLPRPESIFTLSYFKENPKPFFELSKEMLPGKYKPTYAHYLPVILHRHNLLLRVYTQNIDGLERIAGLPTDKVIECHGNYYSAHCMKCNAQYELNEIRSEILKGDIPICPKCKEGVIKPDIVLFGEELPEKFYQNIQNDFNQCDLLILIGTSLKVAPVNILPSIPQPDVPRLMINREMVQTYQENLIILKSQDGKEELKEILPKMPEDDFYFKFGHALNRRDVFMGGDCQKSVQKLIDLLGWKDEYDSIVPEDALNKLND</sequence>
<dbReference type="PANTHER" id="PTHR11085">
    <property type="entry name" value="NAD-DEPENDENT PROTEIN DEACYLASE SIRTUIN-5, MITOCHONDRIAL-RELATED"/>
    <property type="match status" value="1"/>
</dbReference>
<feature type="binding site" evidence="8">
    <location>
        <position position="163"/>
    </location>
    <ligand>
        <name>Zn(2+)</name>
        <dbReference type="ChEBI" id="CHEBI:29105"/>
    </ligand>
</feature>
<dbReference type="PIRSF" id="PIRSF037938">
    <property type="entry name" value="SIR2_euk"/>
    <property type="match status" value="1"/>
</dbReference>
<comment type="catalytic activity">
    <reaction evidence="7">
        <text>N(6)-acetyl-L-lysyl-[protein] + NAD(+) + H2O = 2''-O-acetyl-ADP-D-ribose + nicotinamide + L-lysyl-[protein]</text>
        <dbReference type="Rhea" id="RHEA:43636"/>
        <dbReference type="Rhea" id="RHEA-COMP:9752"/>
        <dbReference type="Rhea" id="RHEA-COMP:10731"/>
        <dbReference type="ChEBI" id="CHEBI:15377"/>
        <dbReference type="ChEBI" id="CHEBI:17154"/>
        <dbReference type="ChEBI" id="CHEBI:29969"/>
        <dbReference type="ChEBI" id="CHEBI:57540"/>
        <dbReference type="ChEBI" id="CHEBI:61930"/>
        <dbReference type="ChEBI" id="CHEBI:83767"/>
        <dbReference type="EC" id="2.3.1.286"/>
    </reaction>
</comment>
<reference evidence="10 11" key="1">
    <citation type="submission" date="2024-04" db="EMBL/GenBank/DDBJ databases">
        <title>Tritrichomonas musculus Genome.</title>
        <authorList>
            <person name="Alves-Ferreira E."/>
            <person name="Grigg M."/>
            <person name="Lorenzi H."/>
            <person name="Galac M."/>
        </authorList>
    </citation>
    <scope>NUCLEOTIDE SEQUENCE [LARGE SCALE GENOMIC DNA]</scope>
    <source>
        <strain evidence="10 11">EAF2021</strain>
    </source>
</reference>
<protein>
    <recommendedName>
        <fullName evidence="7">NAD-dependent protein deacetylase</fullName>
        <ecNumber evidence="7">2.3.1.286</ecNumber>
    </recommendedName>
</protein>
<dbReference type="InterPro" id="IPR026591">
    <property type="entry name" value="Sirtuin_cat_small_dom_sf"/>
</dbReference>
<comment type="caution">
    <text evidence="10">The sequence shown here is derived from an EMBL/GenBank/DDBJ whole genome shotgun (WGS) entry which is preliminary data.</text>
</comment>
<dbReference type="Gene3D" id="3.40.50.1220">
    <property type="entry name" value="TPP-binding domain"/>
    <property type="match status" value="1"/>
</dbReference>
<evidence type="ECO:0000256" key="2">
    <source>
        <dbReference type="ARBA" id="ARBA00006924"/>
    </source>
</evidence>
<evidence type="ECO:0000256" key="1">
    <source>
        <dbReference type="ARBA" id="ARBA00001947"/>
    </source>
</evidence>
<dbReference type="InterPro" id="IPR029035">
    <property type="entry name" value="DHS-like_NAD/FAD-binding_dom"/>
</dbReference>
<dbReference type="Gene3D" id="3.30.1600.10">
    <property type="entry name" value="SIR2/SIRT2 'Small Domain"/>
    <property type="match status" value="1"/>
</dbReference>
<dbReference type="InterPro" id="IPR050134">
    <property type="entry name" value="NAD-dep_sirtuin_deacylases"/>
</dbReference>
<keyword evidence="4 7" id="KW-0479">Metal-binding</keyword>
<feature type="domain" description="Deacetylase sirtuin-type" evidence="9">
    <location>
        <begin position="22"/>
        <end position="318"/>
    </location>
</feature>
<organism evidence="10 11">
    <name type="scientific">Tritrichomonas musculus</name>
    <dbReference type="NCBI Taxonomy" id="1915356"/>
    <lineage>
        <taxon>Eukaryota</taxon>
        <taxon>Metamonada</taxon>
        <taxon>Parabasalia</taxon>
        <taxon>Tritrichomonadida</taxon>
        <taxon>Tritrichomonadidae</taxon>
        <taxon>Tritrichomonas</taxon>
    </lineage>
</organism>
<evidence type="ECO:0000256" key="7">
    <source>
        <dbReference type="PIRNR" id="PIRNR037938"/>
    </source>
</evidence>
<evidence type="ECO:0000256" key="8">
    <source>
        <dbReference type="PROSITE-ProRule" id="PRU00236"/>
    </source>
</evidence>
<evidence type="ECO:0000256" key="3">
    <source>
        <dbReference type="ARBA" id="ARBA00022679"/>
    </source>
</evidence>
<name>A0ABR2J2T6_9EUKA</name>